<feature type="region of interest" description="Disordered" evidence="1">
    <location>
        <begin position="589"/>
        <end position="649"/>
    </location>
</feature>
<evidence type="ECO:0000313" key="4">
    <source>
        <dbReference type="Proteomes" id="UP000054516"/>
    </source>
</evidence>
<sequence length="918" mass="101912">MAGYNGRTAGSYYPLTLESPRDLIPRSEPDNDAKSSTSEPSRTFTPRGQRFSSLSDAYSTITSRQVSSNTVRKVSVQSQASSVTSCTVALPSSPVASLRPAEPHDDDEIPSLVSAVPGSMKKYHRISFDSVDSVNSSGDLLSKMGRKNGGCLSLGSQIEKEIFSLEGQSHDGTNSTIDGILAQYDAYRSSFNTETVNKREHRANIDWSISQPPRGSLPDPPHARPTSSMRQSDYDSPAPDSSITDSQHLLDAEAQAYELEEARKALVPSPLNAVQRRRAKAIARDQQHDAPNNAGSCIVSKATAHASDTAMTQVRGYGTYLQYSMERDISRKLRRMSRAAGNTSGTFCGSDVDVSSQQQDRFQGNISSQSNLPTTGTTERRLRHIRVTIGRQSENVENNHRNSCTQTNGERDRPVLTSEEDDWVTEATGDVGFDSSIDSPAGRQVGEGFKRAGSSVADYSEDGDESTMDRFGSRERIIQHPAGDMPYKSYDVRRLEDSKLMVLLPRRPNGFPENATRRWESTGQETVQFRHQILRRNDNPYRQLGCGRSGFPKRFVFDFDKNYPPRYEFRDSVSEYEPATASTKAICGTHQCDTDGSLPSPVSDIEEPEHSSTAGSHLDRSTESDDNRNPPGRLPNQNKANQSTSRDQNMKLSTYAADRPRQSQSLGMQEFAAASSYHEPPSISSVGSKFNFELLPLSLAQQKDKEQRDSGRTKETESAAHRTKQKQSSTPTNKETSPIAQPGRAFFTSPELSAEFLPPRWQTHSENEGVTRVSFPTDRPNVAKANRTRRQQRDSGSEGTSCGALYVWGKQQGRYVRQNGLLPCFAVPENYVSHRAERLRKFAFYILVILSLLPFFGLLALSSAFSEAFKWATKGEVDGLTRRQRRFIKWMLLAEAIVYTGCFVAVVVYFVVKNQNGN</sequence>
<feature type="transmembrane region" description="Helical" evidence="2">
    <location>
        <begin position="887"/>
        <end position="912"/>
    </location>
</feature>
<keyword evidence="4" id="KW-1185">Reference proteome</keyword>
<feature type="region of interest" description="Disordered" evidence="1">
    <location>
        <begin position="1"/>
        <end position="50"/>
    </location>
</feature>
<dbReference type="Proteomes" id="UP000054516">
    <property type="component" value="Unassembled WGS sequence"/>
</dbReference>
<feature type="region of interest" description="Disordered" evidence="1">
    <location>
        <begin position="701"/>
        <end position="744"/>
    </location>
</feature>
<reference evidence="3" key="1">
    <citation type="submission" date="2016-03" db="EMBL/GenBank/DDBJ databases">
        <title>Draft genome sequence of Rosellinia necatrix.</title>
        <authorList>
            <person name="Kanematsu S."/>
        </authorList>
    </citation>
    <scope>NUCLEOTIDE SEQUENCE [LARGE SCALE GENOMIC DNA]</scope>
    <source>
        <strain evidence="3">W97</strain>
    </source>
</reference>
<evidence type="ECO:0000256" key="2">
    <source>
        <dbReference type="SAM" id="Phobius"/>
    </source>
</evidence>
<name>A0A1W2TJ21_ROSNE</name>
<feature type="region of interest" description="Disordered" evidence="1">
    <location>
        <begin position="766"/>
        <end position="799"/>
    </location>
</feature>
<feature type="compositionally biased region" description="Polar residues" evidence="1">
    <location>
        <begin position="34"/>
        <end position="50"/>
    </location>
</feature>
<organism evidence="3">
    <name type="scientific">Rosellinia necatrix</name>
    <name type="common">White root-rot fungus</name>
    <dbReference type="NCBI Taxonomy" id="77044"/>
    <lineage>
        <taxon>Eukaryota</taxon>
        <taxon>Fungi</taxon>
        <taxon>Dikarya</taxon>
        <taxon>Ascomycota</taxon>
        <taxon>Pezizomycotina</taxon>
        <taxon>Sordariomycetes</taxon>
        <taxon>Xylariomycetidae</taxon>
        <taxon>Xylariales</taxon>
        <taxon>Xylariaceae</taxon>
        <taxon>Rosellinia</taxon>
    </lineage>
</organism>
<keyword evidence="2" id="KW-0812">Transmembrane</keyword>
<dbReference type="OrthoDB" id="5353066at2759"/>
<dbReference type="STRING" id="77044.A0A1W2TJ21"/>
<feature type="compositionally biased region" description="Polar residues" evidence="1">
    <location>
        <begin position="635"/>
        <end position="649"/>
    </location>
</feature>
<feature type="region of interest" description="Disordered" evidence="1">
    <location>
        <begin position="202"/>
        <end position="244"/>
    </location>
</feature>
<evidence type="ECO:0000256" key="1">
    <source>
        <dbReference type="SAM" id="MobiDB-lite"/>
    </source>
</evidence>
<accession>A0A1W2TJ21</accession>
<keyword evidence="2" id="KW-1133">Transmembrane helix</keyword>
<keyword evidence="2" id="KW-0472">Membrane</keyword>
<feature type="transmembrane region" description="Helical" evidence="2">
    <location>
        <begin position="842"/>
        <end position="866"/>
    </location>
</feature>
<feature type="compositionally biased region" description="Basic and acidic residues" evidence="1">
    <location>
        <begin position="19"/>
        <end position="33"/>
    </location>
</feature>
<proteinExistence type="predicted"/>
<feature type="compositionally biased region" description="Basic and acidic residues" evidence="1">
    <location>
        <begin position="702"/>
        <end position="720"/>
    </location>
</feature>
<feature type="compositionally biased region" description="Polar residues" evidence="1">
    <location>
        <begin position="726"/>
        <end position="739"/>
    </location>
</feature>
<dbReference type="AlphaFoldDB" id="A0A1W2TJ21"/>
<feature type="region of interest" description="Disordered" evidence="1">
    <location>
        <begin position="429"/>
        <end position="467"/>
    </location>
</feature>
<protein>
    <submittedName>
        <fullName evidence="3">Uncharacterized protein</fullName>
    </submittedName>
</protein>
<evidence type="ECO:0000313" key="3">
    <source>
        <dbReference type="EMBL" id="GAP88186.1"/>
    </source>
</evidence>
<gene>
    <name evidence="3" type="ORF">SAMD00023353_1500360</name>
</gene>
<dbReference type="EMBL" id="DF977460">
    <property type="protein sequence ID" value="GAP88186.1"/>
    <property type="molecule type" value="Genomic_DNA"/>
</dbReference>
<dbReference type="OMA" id="HRANIDW"/>
<feature type="compositionally biased region" description="Basic and acidic residues" evidence="1">
    <location>
        <begin position="617"/>
        <end position="628"/>
    </location>
</feature>